<organism evidence="2 3">
    <name type="scientific">Panagrolaimus davidi</name>
    <dbReference type="NCBI Taxonomy" id="227884"/>
    <lineage>
        <taxon>Eukaryota</taxon>
        <taxon>Metazoa</taxon>
        <taxon>Ecdysozoa</taxon>
        <taxon>Nematoda</taxon>
        <taxon>Chromadorea</taxon>
        <taxon>Rhabditida</taxon>
        <taxon>Tylenchina</taxon>
        <taxon>Panagrolaimomorpha</taxon>
        <taxon>Panagrolaimoidea</taxon>
        <taxon>Panagrolaimidae</taxon>
        <taxon>Panagrolaimus</taxon>
    </lineage>
</organism>
<keyword evidence="2" id="KW-1185">Reference proteome</keyword>
<dbReference type="AlphaFoldDB" id="A0A914PJM9"/>
<feature type="compositionally biased region" description="Low complexity" evidence="1">
    <location>
        <begin position="85"/>
        <end position="102"/>
    </location>
</feature>
<accession>A0A914PJM9</accession>
<sequence>MDKTQINIFNFSTNDAEVAALMLKFSEKKMKDSKAVVNFTNMEEIKELVERKIKGPLTRKRTSDKVKTPAAKRSKKASEGEEVVEIGVSKSPKPGSSKASTKMSGADTNAKGGDTQIQVPVTQFIPIRPRPSNIQIPQTHNAMNQQQFVQPPNMQTTSRIQIPVLNQNQWQTPTTMQGYSNPQNYYSTAYPASYFQGQGMSNFASASEGEEASSDDEEEERIPFQDLTNFTYDD</sequence>
<name>A0A914PJM9_9BILA</name>
<evidence type="ECO:0000313" key="3">
    <source>
        <dbReference type="WBParaSite" id="PDA_v2.g1597.t1"/>
    </source>
</evidence>
<evidence type="ECO:0000256" key="1">
    <source>
        <dbReference type="SAM" id="MobiDB-lite"/>
    </source>
</evidence>
<protein>
    <submittedName>
        <fullName evidence="3">Uncharacterized protein</fullName>
    </submittedName>
</protein>
<proteinExistence type="predicted"/>
<dbReference type="Proteomes" id="UP000887578">
    <property type="component" value="Unplaced"/>
</dbReference>
<feature type="compositionally biased region" description="Acidic residues" evidence="1">
    <location>
        <begin position="208"/>
        <end position="220"/>
    </location>
</feature>
<reference evidence="3" key="1">
    <citation type="submission" date="2022-11" db="UniProtKB">
        <authorList>
            <consortium name="WormBaseParasite"/>
        </authorList>
    </citation>
    <scope>IDENTIFICATION</scope>
</reference>
<evidence type="ECO:0000313" key="2">
    <source>
        <dbReference type="Proteomes" id="UP000887578"/>
    </source>
</evidence>
<feature type="region of interest" description="Disordered" evidence="1">
    <location>
        <begin position="53"/>
        <end position="114"/>
    </location>
</feature>
<feature type="region of interest" description="Disordered" evidence="1">
    <location>
        <begin position="199"/>
        <end position="234"/>
    </location>
</feature>
<dbReference type="WBParaSite" id="PDA_v2.g1597.t1">
    <property type="protein sequence ID" value="PDA_v2.g1597.t1"/>
    <property type="gene ID" value="PDA_v2.g1597"/>
</dbReference>